<evidence type="ECO:0000313" key="2">
    <source>
        <dbReference type="EMBL" id="AUN97485.1"/>
    </source>
</evidence>
<feature type="compositionally biased region" description="Basic residues" evidence="1">
    <location>
        <begin position="46"/>
        <end position="60"/>
    </location>
</feature>
<keyword evidence="3" id="KW-1185">Reference proteome</keyword>
<organism evidence="2 3">
    <name type="scientific">Bacteriovorax stolpii</name>
    <name type="common">Bdellovibrio stolpii</name>
    <dbReference type="NCBI Taxonomy" id="960"/>
    <lineage>
        <taxon>Bacteria</taxon>
        <taxon>Pseudomonadati</taxon>
        <taxon>Bdellovibrionota</taxon>
        <taxon>Bacteriovoracia</taxon>
        <taxon>Bacteriovoracales</taxon>
        <taxon>Bacteriovoracaceae</taxon>
        <taxon>Bacteriovorax</taxon>
    </lineage>
</organism>
<evidence type="ECO:0000256" key="1">
    <source>
        <dbReference type="SAM" id="MobiDB-lite"/>
    </source>
</evidence>
<feature type="compositionally biased region" description="Basic and acidic residues" evidence="1">
    <location>
        <begin position="1"/>
        <end position="40"/>
    </location>
</feature>
<protein>
    <submittedName>
        <fullName evidence="2">Uncharacterized protein</fullName>
    </submittedName>
</protein>
<accession>A0A2K9NQY5</accession>
<reference evidence="2 3" key="1">
    <citation type="submission" date="2018-01" db="EMBL/GenBank/DDBJ databases">
        <title>Complete genome sequence of Bacteriovorax stolpii DSM12778.</title>
        <authorList>
            <person name="Tang B."/>
            <person name="Chang J."/>
        </authorList>
    </citation>
    <scope>NUCLEOTIDE SEQUENCE [LARGE SCALE GENOMIC DNA]</scope>
    <source>
        <strain evidence="2 3">DSM 12778</strain>
    </source>
</reference>
<name>A0A2K9NQY5_BACTC</name>
<proteinExistence type="predicted"/>
<sequence length="60" mass="6880">MVSETKKSPPNKSKDILTFKEDDMSPKGKTKHTVEPDWPTKDSIPGKRRKIKRTTTSRLP</sequence>
<feature type="region of interest" description="Disordered" evidence="1">
    <location>
        <begin position="1"/>
        <end position="60"/>
    </location>
</feature>
<gene>
    <name evidence="2" type="ORF">C0V70_05040</name>
</gene>
<dbReference type="AlphaFoldDB" id="A0A2K9NQY5"/>
<dbReference type="RefSeq" id="WP_102242780.1">
    <property type="nucleotide sequence ID" value="NZ_CP025704.1"/>
</dbReference>
<evidence type="ECO:0000313" key="3">
    <source>
        <dbReference type="Proteomes" id="UP000235584"/>
    </source>
</evidence>
<dbReference type="EMBL" id="CP025704">
    <property type="protein sequence ID" value="AUN97485.1"/>
    <property type="molecule type" value="Genomic_DNA"/>
</dbReference>
<dbReference type="KEGG" id="bsto:C0V70_05040"/>
<dbReference type="Proteomes" id="UP000235584">
    <property type="component" value="Chromosome"/>
</dbReference>